<dbReference type="GO" id="GO:0046872">
    <property type="term" value="F:metal ion binding"/>
    <property type="evidence" value="ECO:0007669"/>
    <property type="project" value="UniProtKB-KW"/>
</dbReference>
<dbReference type="EMBL" id="DSGT01000011">
    <property type="protein sequence ID" value="HEW53350.1"/>
    <property type="molecule type" value="Genomic_DNA"/>
</dbReference>
<evidence type="ECO:0000259" key="9">
    <source>
        <dbReference type="Pfam" id="PF02748"/>
    </source>
</evidence>
<evidence type="ECO:0000256" key="6">
    <source>
        <dbReference type="ARBA" id="ARBA00022975"/>
    </source>
</evidence>
<dbReference type="GO" id="GO:0016740">
    <property type="term" value="F:transferase activity"/>
    <property type="evidence" value="ECO:0007669"/>
    <property type="project" value="UniProtKB-KW"/>
</dbReference>
<dbReference type="NCBIfam" id="TIGR00240">
    <property type="entry name" value="ATCase_reg"/>
    <property type="match status" value="1"/>
</dbReference>
<dbReference type="InterPro" id="IPR036793">
    <property type="entry name" value="Asp_carbatrfase_reg_N_sf"/>
</dbReference>
<dbReference type="InterPro" id="IPR036792">
    <property type="entry name" value="Asp_carbatrfase_reg_C_sf"/>
</dbReference>
<keyword evidence="4 7" id="KW-0479">Metal-binding</keyword>
<dbReference type="HAMAP" id="MF_00002">
    <property type="entry name" value="Asp_carb_tr_reg"/>
    <property type="match status" value="1"/>
</dbReference>
<dbReference type="GO" id="GO:0006221">
    <property type="term" value="P:pyrimidine nucleotide biosynthetic process"/>
    <property type="evidence" value="ECO:0007669"/>
    <property type="project" value="UniProtKB-UniRule"/>
</dbReference>
<comment type="cofactor">
    <cofactor evidence="7">
        <name>Zn(2+)</name>
        <dbReference type="ChEBI" id="CHEBI:29105"/>
    </cofactor>
    <text evidence="7">Binds 1 zinc ion per subunit.</text>
</comment>
<dbReference type="PANTHER" id="PTHR35805:SF1">
    <property type="entry name" value="ASPARTATE CARBAMOYLTRANSFERASE REGULATORY CHAIN"/>
    <property type="match status" value="1"/>
</dbReference>
<feature type="binding site" evidence="7">
    <location>
        <position position="112"/>
    </location>
    <ligand>
        <name>Zn(2+)</name>
        <dbReference type="ChEBI" id="CHEBI:29105"/>
    </ligand>
</feature>
<accession>A0A7C2V9J7</accession>
<reference evidence="10" key="1">
    <citation type="journal article" date="2020" name="mSystems">
        <title>Genome- and Community-Level Interaction Insights into Carbon Utilization and Element Cycling Functions of Hydrothermarchaeota in Hydrothermal Sediment.</title>
        <authorList>
            <person name="Zhou Z."/>
            <person name="Liu Y."/>
            <person name="Xu W."/>
            <person name="Pan J."/>
            <person name="Luo Z.H."/>
            <person name="Li M."/>
        </authorList>
    </citation>
    <scope>NUCLEOTIDE SEQUENCE [LARGE SCALE GENOMIC DNA]</scope>
    <source>
        <strain evidence="10">SpSt-16</strain>
    </source>
</reference>
<name>A0A7C2V9J7_9CREN</name>
<dbReference type="InterPro" id="IPR020545">
    <property type="entry name" value="Asp_carbamoyltransf_reg_N"/>
</dbReference>
<dbReference type="SUPFAM" id="SSF54893">
    <property type="entry name" value="Aspartate carbamoyltransferase, Regulatory-chain, N-terminal domain"/>
    <property type="match status" value="1"/>
</dbReference>
<evidence type="ECO:0000256" key="3">
    <source>
        <dbReference type="ARBA" id="ARBA00021764"/>
    </source>
</evidence>
<dbReference type="InterPro" id="IPR020542">
    <property type="entry name" value="Asp_carbamoyltrfase_reg_C"/>
</dbReference>
<feature type="domain" description="Aspartate carbamoyltransferase regulatory subunit C-terminal" evidence="9">
    <location>
        <begin position="106"/>
        <end position="154"/>
    </location>
</feature>
<comment type="subunit">
    <text evidence="7">Contains catalytic and regulatory chains.</text>
</comment>
<dbReference type="Gene3D" id="3.30.70.140">
    <property type="entry name" value="Aspartate carbamoyltransferase regulatory subunit, N-terminal domain"/>
    <property type="match status" value="1"/>
</dbReference>
<evidence type="ECO:0000256" key="4">
    <source>
        <dbReference type="ARBA" id="ARBA00022723"/>
    </source>
</evidence>
<feature type="binding site" evidence="7">
    <location>
        <position position="142"/>
    </location>
    <ligand>
        <name>Zn(2+)</name>
        <dbReference type="ChEBI" id="CHEBI:29105"/>
    </ligand>
</feature>
<evidence type="ECO:0000256" key="5">
    <source>
        <dbReference type="ARBA" id="ARBA00022833"/>
    </source>
</evidence>
<feature type="binding site" evidence="7">
    <location>
        <position position="145"/>
    </location>
    <ligand>
        <name>Zn(2+)</name>
        <dbReference type="ChEBI" id="CHEBI:29105"/>
    </ligand>
</feature>
<comment type="caution">
    <text evidence="10">The sequence shown here is derived from an EMBL/GenBank/DDBJ whole genome shotgun (WGS) entry which is preliminary data.</text>
</comment>
<keyword evidence="6 7" id="KW-0665">Pyrimidine biosynthesis</keyword>
<evidence type="ECO:0000256" key="1">
    <source>
        <dbReference type="ARBA" id="ARBA00002565"/>
    </source>
</evidence>
<comment type="function">
    <text evidence="1 7">Involved in allosteric regulation of aspartate carbamoyltransferase.</text>
</comment>
<keyword evidence="5 7" id="KW-0862">Zinc</keyword>
<gene>
    <name evidence="7" type="primary">pyrI</name>
    <name evidence="10" type="ORF">ENO77_04215</name>
</gene>
<feature type="domain" description="Aspartate carbamoyltransferase regulatory subunit N-terminal" evidence="8">
    <location>
        <begin position="10"/>
        <end position="101"/>
    </location>
</feature>
<protein>
    <recommendedName>
        <fullName evidence="3 7">Aspartate carbamoyltransferase regulatory chain</fullName>
    </recommendedName>
</protein>
<organism evidence="10">
    <name type="scientific">Ignisphaera aggregans</name>
    <dbReference type="NCBI Taxonomy" id="334771"/>
    <lineage>
        <taxon>Archaea</taxon>
        <taxon>Thermoproteota</taxon>
        <taxon>Thermoprotei</taxon>
        <taxon>Desulfurococcales</taxon>
        <taxon>Desulfurococcaceae</taxon>
        <taxon>Ignisphaera</taxon>
    </lineage>
</organism>
<dbReference type="PANTHER" id="PTHR35805">
    <property type="entry name" value="ASPARTATE CARBAMOYLTRANSFERASE REGULATORY CHAIN"/>
    <property type="match status" value="1"/>
</dbReference>
<dbReference type="InterPro" id="IPR002801">
    <property type="entry name" value="Asp_carbamoylTrfase_reg"/>
</dbReference>
<comment type="similarity">
    <text evidence="2 7">Belongs to the PyrI family.</text>
</comment>
<dbReference type="GO" id="GO:0009347">
    <property type="term" value="C:aspartate carbamoyltransferase complex"/>
    <property type="evidence" value="ECO:0007669"/>
    <property type="project" value="InterPro"/>
</dbReference>
<dbReference type="Pfam" id="PF01948">
    <property type="entry name" value="PyrI"/>
    <property type="match status" value="1"/>
</dbReference>
<evidence type="ECO:0000256" key="7">
    <source>
        <dbReference type="HAMAP-Rule" id="MF_00002"/>
    </source>
</evidence>
<dbReference type="AlphaFoldDB" id="A0A7C2V9J7"/>
<proteinExistence type="inferred from homology"/>
<feature type="binding site" evidence="7">
    <location>
        <position position="117"/>
    </location>
    <ligand>
        <name>Zn(2+)</name>
        <dbReference type="ChEBI" id="CHEBI:29105"/>
    </ligand>
</feature>
<keyword evidence="10" id="KW-0808">Transferase</keyword>
<dbReference type="GO" id="GO:0006207">
    <property type="term" value="P:'de novo' pyrimidine nucleobase biosynthetic process"/>
    <property type="evidence" value="ECO:0007669"/>
    <property type="project" value="InterPro"/>
</dbReference>
<evidence type="ECO:0000259" key="8">
    <source>
        <dbReference type="Pfam" id="PF01948"/>
    </source>
</evidence>
<dbReference type="SUPFAM" id="SSF57825">
    <property type="entry name" value="Aspartate carbamoyltransferase, Regulatory-chain, C-terminal domain"/>
    <property type="match status" value="1"/>
</dbReference>
<dbReference type="Pfam" id="PF02748">
    <property type="entry name" value="PyrI_C"/>
    <property type="match status" value="1"/>
</dbReference>
<evidence type="ECO:0000313" key="10">
    <source>
        <dbReference type="EMBL" id="HEW53350.1"/>
    </source>
</evidence>
<evidence type="ECO:0000256" key="2">
    <source>
        <dbReference type="ARBA" id="ARBA00010498"/>
    </source>
</evidence>
<dbReference type="Gene3D" id="2.30.30.20">
    <property type="entry name" value="Aspartate carbamoyltransferase regulatory subunit, C-terminal domain"/>
    <property type="match status" value="1"/>
</dbReference>
<sequence>MSVNEVYTLVVPKILEGTVIDHIPAGKALEILRVLNVSGQEGWRLAILMNVESKKLGKKDIIKIEKKKLTPDEVSFIALIAPTATINIIENFIVVEKIKVKVPDVVEGVIKCPNPTCISNKDHEPVKPRFRTISENPLQLQCEYCSVIVTRDEIPKLVRR</sequence>